<feature type="transmembrane region" description="Helical" evidence="10">
    <location>
        <begin position="336"/>
        <end position="356"/>
    </location>
</feature>
<evidence type="ECO:0000256" key="1">
    <source>
        <dbReference type="ARBA" id="ARBA00004651"/>
    </source>
</evidence>
<comment type="subcellular location">
    <subcellularLocation>
        <location evidence="1">Cell membrane</location>
        <topology evidence="1">Multi-pass membrane protein</topology>
    </subcellularLocation>
</comment>
<dbReference type="Proteomes" id="UP000178606">
    <property type="component" value="Unassembled WGS sequence"/>
</dbReference>
<dbReference type="EMBL" id="MFKF01000091">
    <property type="protein sequence ID" value="OGG54941.1"/>
    <property type="molecule type" value="Genomic_DNA"/>
</dbReference>
<evidence type="ECO:0000256" key="8">
    <source>
        <dbReference type="ARBA" id="ARBA00023136"/>
    </source>
</evidence>
<organism evidence="11 12">
    <name type="scientific">Handelsmanbacteria sp. (strain RIFCSPLOWO2_12_FULL_64_10)</name>
    <dbReference type="NCBI Taxonomy" id="1817868"/>
    <lineage>
        <taxon>Bacteria</taxon>
        <taxon>Candidatus Handelsmaniibacteriota</taxon>
    </lineage>
</organism>
<comment type="caution">
    <text evidence="11">The sequence shown here is derived from an EMBL/GenBank/DDBJ whole genome shotgun (WGS) entry which is preliminary data.</text>
</comment>
<evidence type="ECO:0000256" key="7">
    <source>
        <dbReference type="ARBA" id="ARBA00023065"/>
    </source>
</evidence>
<feature type="transmembrane region" description="Helical" evidence="10">
    <location>
        <begin position="152"/>
        <end position="173"/>
    </location>
</feature>
<feature type="transmembrane region" description="Helical" evidence="10">
    <location>
        <begin position="72"/>
        <end position="92"/>
    </location>
</feature>
<sequence length="466" mass="48785">MSHPSPSIQEAVPPAPPPFKKIDLSLTGRILRLTLPIAVAAQMENLVGLADMYMVGSLGPAAISAVGVSRQIVMVISVVMMSVTAGTLAMVAQATGAGARTDVSAAAKQSFTLVSLLSVGISLFGLAVSPTLLKALSVSPDVVALGAPYLRIFFAGIVLMTLNYAIITCLQGAGDTRTPLYISILINAAKIVASYLFIFGAWGLPRLGVAGAAVGTLAGRLCGVVAGLWALYSGRFKVALLPGTSYLPDPALARRILRIGIPSALQGLFRNGSNLVFVKLVALTASSTAAVAAYSIGNQTERVLHRTSLSFGTTATALVGQSLGAGRPDEAEQRGWTTLLISVLTALVLGLPTVLLARNLIALFTDAPDVIRIGTIYLYAMVLAEPFMCAAITSAGSLRAAGDTLPALYYTLISQWLIRLPVAYLLAFPLGYDVNGLWAAFVVFGILQGYLTARKFAQGEWKTMKI</sequence>
<evidence type="ECO:0000313" key="11">
    <source>
        <dbReference type="EMBL" id="OGG54941.1"/>
    </source>
</evidence>
<keyword evidence="5 10" id="KW-0812">Transmembrane</keyword>
<dbReference type="CDD" id="cd13137">
    <property type="entry name" value="MATE_NorM_like"/>
    <property type="match status" value="1"/>
</dbReference>
<dbReference type="InterPro" id="IPR050222">
    <property type="entry name" value="MATE_MdtK"/>
</dbReference>
<reference evidence="11 12" key="1">
    <citation type="journal article" date="2016" name="Nat. Commun.">
        <title>Thousands of microbial genomes shed light on interconnected biogeochemical processes in an aquifer system.</title>
        <authorList>
            <person name="Anantharaman K."/>
            <person name="Brown C.T."/>
            <person name="Hug L.A."/>
            <person name="Sharon I."/>
            <person name="Castelle C.J."/>
            <person name="Probst A.J."/>
            <person name="Thomas B.C."/>
            <person name="Singh A."/>
            <person name="Wilkins M.J."/>
            <person name="Karaoz U."/>
            <person name="Brodie E.L."/>
            <person name="Williams K.H."/>
            <person name="Hubbard S.S."/>
            <person name="Banfield J.F."/>
        </authorList>
    </citation>
    <scope>NUCLEOTIDE SEQUENCE [LARGE SCALE GENOMIC DNA]</scope>
    <source>
        <strain evidence="12">RIFCSPLOWO2_12_FULL_64_10</strain>
    </source>
</reference>
<keyword evidence="6 10" id="KW-1133">Transmembrane helix</keyword>
<keyword evidence="4" id="KW-1003">Cell membrane</keyword>
<protein>
    <recommendedName>
        <fullName evidence="9">Multidrug-efflux transporter</fullName>
    </recommendedName>
</protein>
<dbReference type="InterPro" id="IPR048279">
    <property type="entry name" value="MdtK-like"/>
</dbReference>
<dbReference type="InterPro" id="IPR002528">
    <property type="entry name" value="MATE_fam"/>
</dbReference>
<feature type="transmembrane region" description="Helical" evidence="10">
    <location>
        <begin position="376"/>
        <end position="395"/>
    </location>
</feature>
<feature type="transmembrane region" description="Helical" evidence="10">
    <location>
        <begin position="113"/>
        <end position="132"/>
    </location>
</feature>
<gene>
    <name evidence="11" type="ORF">A3F84_06915</name>
</gene>
<proteinExistence type="predicted"/>
<keyword evidence="3" id="KW-0050">Antiport</keyword>
<evidence type="ECO:0000256" key="4">
    <source>
        <dbReference type="ARBA" id="ARBA00022475"/>
    </source>
</evidence>
<name>A0A1F6D0X7_HANXR</name>
<keyword evidence="8 10" id="KW-0472">Membrane</keyword>
<evidence type="ECO:0000313" key="12">
    <source>
        <dbReference type="Proteomes" id="UP000178606"/>
    </source>
</evidence>
<dbReference type="NCBIfam" id="TIGR00797">
    <property type="entry name" value="matE"/>
    <property type="match status" value="1"/>
</dbReference>
<feature type="transmembrane region" description="Helical" evidence="10">
    <location>
        <begin position="180"/>
        <end position="202"/>
    </location>
</feature>
<keyword evidence="2" id="KW-0813">Transport</keyword>
<dbReference type="AlphaFoldDB" id="A0A1F6D0X7"/>
<evidence type="ECO:0000256" key="9">
    <source>
        <dbReference type="ARBA" id="ARBA00031636"/>
    </source>
</evidence>
<dbReference type="GO" id="GO:0005886">
    <property type="term" value="C:plasma membrane"/>
    <property type="evidence" value="ECO:0007669"/>
    <property type="project" value="UniProtKB-SubCell"/>
</dbReference>
<evidence type="ECO:0000256" key="6">
    <source>
        <dbReference type="ARBA" id="ARBA00022989"/>
    </source>
</evidence>
<feature type="transmembrane region" description="Helical" evidence="10">
    <location>
        <begin position="436"/>
        <end position="453"/>
    </location>
</feature>
<dbReference type="PIRSF" id="PIRSF006603">
    <property type="entry name" value="DinF"/>
    <property type="match status" value="1"/>
</dbReference>
<dbReference type="Pfam" id="PF01554">
    <property type="entry name" value="MatE"/>
    <property type="match status" value="2"/>
</dbReference>
<feature type="transmembrane region" description="Helical" evidence="10">
    <location>
        <begin position="303"/>
        <end position="324"/>
    </location>
</feature>
<feature type="transmembrane region" description="Helical" evidence="10">
    <location>
        <begin position="407"/>
        <end position="430"/>
    </location>
</feature>
<dbReference type="GO" id="GO:0042910">
    <property type="term" value="F:xenobiotic transmembrane transporter activity"/>
    <property type="evidence" value="ECO:0007669"/>
    <property type="project" value="InterPro"/>
</dbReference>
<accession>A0A1F6D0X7</accession>
<dbReference type="PANTHER" id="PTHR43298:SF2">
    <property type="entry name" value="FMN_FAD EXPORTER YEEO-RELATED"/>
    <property type="match status" value="1"/>
</dbReference>
<evidence type="ECO:0000256" key="2">
    <source>
        <dbReference type="ARBA" id="ARBA00022448"/>
    </source>
</evidence>
<evidence type="ECO:0000256" key="3">
    <source>
        <dbReference type="ARBA" id="ARBA00022449"/>
    </source>
</evidence>
<evidence type="ECO:0000256" key="5">
    <source>
        <dbReference type="ARBA" id="ARBA00022692"/>
    </source>
</evidence>
<feature type="transmembrane region" description="Helical" evidence="10">
    <location>
        <begin position="276"/>
        <end position="297"/>
    </location>
</feature>
<dbReference type="GO" id="GO:0015297">
    <property type="term" value="F:antiporter activity"/>
    <property type="evidence" value="ECO:0007669"/>
    <property type="project" value="UniProtKB-KW"/>
</dbReference>
<dbReference type="PANTHER" id="PTHR43298">
    <property type="entry name" value="MULTIDRUG RESISTANCE PROTEIN NORM-RELATED"/>
    <property type="match status" value="1"/>
</dbReference>
<evidence type="ECO:0000256" key="10">
    <source>
        <dbReference type="SAM" id="Phobius"/>
    </source>
</evidence>
<dbReference type="GO" id="GO:0006811">
    <property type="term" value="P:monoatomic ion transport"/>
    <property type="evidence" value="ECO:0007669"/>
    <property type="project" value="UniProtKB-KW"/>
</dbReference>
<keyword evidence="7" id="KW-0406">Ion transport</keyword>
<feature type="transmembrane region" description="Helical" evidence="10">
    <location>
        <begin position="208"/>
        <end position="232"/>
    </location>
</feature>